<dbReference type="Proteomes" id="UP001454036">
    <property type="component" value="Unassembled WGS sequence"/>
</dbReference>
<name>A0AAV3P1J4_LITER</name>
<gene>
    <name evidence="1" type="ORF">LIER_05369</name>
</gene>
<reference evidence="1 2" key="1">
    <citation type="submission" date="2024-01" db="EMBL/GenBank/DDBJ databases">
        <title>The complete chloroplast genome sequence of Lithospermum erythrorhizon: insights into the phylogenetic relationship among Boraginaceae species and the maternal lineages of purple gromwells.</title>
        <authorList>
            <person name="Okada T."/>
            <person name="Watanabe K."/>
        </authorList>
    </citation>
    <scope>NUCLEOTIDE SEQUENCE [LARGE SCALE GENOMIC DNA]</scope>
</reference>
<evidence type="ECO:0000313" key="2">
    <source>
        <dbReference type="Proteomes" id="UP001454036"/>
    </source>
</evidence>
<keyword evidence="2" id="KW-1185">Reference proteome</keyword>
<proteinExistence type="predicted"/>
<organism evidence="1 2">
    <name type="scientific">Lithospermum erythrorhizon</name>
    <name type="common">Purple gromwell</name>
    <name type="synonym">Lithospermum officinale var. erythrorhizon</name>
    <dbReference type="NCBI Taxonomy" id="34254"/>
    <lineage>
        <taxon>Eukaryota</taxon>
        <taxon>Viridiplantae</taxon>
        <taxon>Streptophyta</taxon>
        <taxon>Embryophyta</taxon>
        <taxon>Tracheophyta</taxon>
        <taxon>Spermatophyta</taxon>
        <taxon>Magnoliopsida</taxon>
        <taxon>eudicotyledons</taxon>
        <taxon>Gunneridae</taxon>
        <taxon>Pentapetalae</taxon>
        <taxon>asterids</taxon>
        <taxon>lamiids</taxon>
        <taxon>Boraginales</taxon>
        <taxon>Boraginaceae</taxon>
        <taxon>Boraginoideae</taxon>
        <taxon>Lithospermeae</taxon>
        <taxon>Lithospermum</taxon>
    </lineage>
</organism>
<comment type="caution">
    <text evidence="1">The sequence shown here is derived from an EMBL/GenBank/DDBJ whole genome shotgun (WGS) entry which is preliminary data.</text>
</comment>
<sequence length="125" mass="14700">MKMPQKEYVVEFRTPQHPSLGSNHWGGASPMLARNIPMESLELKYLKLNSVCSRDEIFPEVEEDDFFRVSSRHGWAAATPSRGVVLLRKMQCWRPQVKMAVLGRKTRRKWIIPKMDPKHRWPQGW</sequence>
<dbReference type="EMBL" id="BAABME010000735">
    <property type="protein sequence ID" value="GAA0145103.1"/>
    <property type="molecule type" value="Genomic_DNA"/>
</dbReference>
<protein>
    <submittedName>
        <fullName evidence="1">Uncharacterized protein</fullName>
    </submittedName>
</protein>
<evidence type="ECO:0000313" key="1">
    <source>
        <dbReference type="EMBL" id="GAA0145103.1"/>
    </source>
</evidence>
<accession>A0AAV3P1J4</accession>
<dbReference type="AlphaFoldDB" id="A0AAV3P1J4"/>